<feature type="binding site" evidence="4">
    <location>
        <position position="729"/>
    </location>
    <ligand>
        <name>AMP</name>
        <dbReference type="ChEBI" id="CHEBI:456215"/>
    </ligand>
</feature>
<dbReference type="SMART" id="SM00471">
    <property type="entry name" value="HDc"/>
    <property type="match status" value="1"/>
</dbReference>
<accession>A0A0G4I7H8</accession>
<dbReference type="Pfam" id="PF00233">
    <property type="entry name" value="PDEase_I"/>
    <property type="match status" value="1"/>
</dbReference>
<dbReference type="InterPro" id="IPR023088">
    <property type="entry name" value="PDEase"/>
</dbReference>
<feature type="binding site" evidence="5">
    <location>
        <position position="533"/>
    </location>
    <ligand>
        <name>Zn(2+)</name>
        <dbReference type="ChEBI" id="CHEBI:29105"/>
        <label>1</label>
    </ligand>
</feature>
<dbReference type="GO" id="GO:0007165">
    <property type="term" value="P:signal transduction"/>
    <property type="evidence" value="ECO:0007669"/>
    <property type="project" value="InterPro"/>
</dbReference>
<dbReference type="Gene3D" id="1.10.1300.10">
    <property type="entry name" value="3'5'-cyclic nucleotide phosphodiesterase, catalytic domain"/>
    <property type="match status" value="1"/>
</dbReference>
<evidence type="ECO:0000256" key="4">
    <source>
        <dbReference type="PIRSR" id="PIRSR623088-2"/>
    </source>
</evidence>
<organism evidence="9">
    <name type="scientific">Chromera velia CCMP2878</name>
    <dbReference type="NCBI Taxonomy" id="1169474"/>
    <lineage>
        <taxon>Eukaryota</taxon>
        <taxon>Sar</taxon>
        <taxon>Alveolata</taxon>
        <taxon>Colpodellida</taxon>
        <taxon>Chromeraceae</taxon>
        <taxon>Chromera</taxon>
    </lineage>
</organism>
<name>A0A0G4I7H8_9ALVE</name>
<dbReference type="GO" id="GO:0004114">
    <property type="term" value="F:3',5'-cyclic-nucleotide phosphodiesterase activity"/>
    <property type="evidence" value="ECO:0007669"/>
    <property type="project" value="InterPro"/>
</dbReference>
<feature type="region of interest" description="Disordered" evidence="6">
    <location>
        <begin position="786"/>
        <end position="851"/>
    </location>
</feature>
<feature type="compositionally biased region" description="Acidic residues" evidence="6">
    <location>
        <begin position="806"/>
        <end position="818"/>
    </location>
</feature>
<feature type="transmembrane region" description="Helical" evidence="7">
    <location>
        <begin position="44"/>
        <end position="63"/>
    </location>
</feature>
<protein>
    <recommendedName>
        <fullName evidence="8">PDEase domain-containing protein</fullName>
    </recommendedName>
</protein>
<dbReference type="EMBL" id="CDMZ01005470">
    <property type="protein sequence ID" value="CEM53007.1"/>
    <property type="molecule type" value="Genomic_DNA"/>
</dbReference>
<feature type="binding site" evidence="4">
    <location>
        <position position="534"/>
    </location>
    <ligand>
        <name>AMP</name>
        <dbReference type="ChEBI" id="CHEBI:456215"/>
    </ligand>
</feature>
<evidence type="ECO:0000256" key="5">
    <source>
        <dbReference type="PIRSR" id="PIRSR623088-3"/>
    </source>
</evidence>
<dbReference type="InterPro" id="IPR036971">
    <property type="entry name" value="PDEase_catalytic_dom_sf"/>
</dbReference>
<dbReference type="SUPFAM" id="SSF109604">
    <property type="entry name" value="HD-domain/PDEase-like"/>
    <property type="match status" value="1"/>
</dbReference>
<evidence type="ECO:0000256" key="3">
    <source>
        <dbReference type="PIRSR" id="PIRSR623088-1"/>
    </source>
</evidence>
<feature type="binding site" evidence="5">
    <location>
        <position position="534"/>
    </location>
    <ligand>
        <name>Zn(2+)</name>
        <dbReference type="ChEBI" id="CHEBI:29105"/>
        <label>1</label>
    </ligand>
</feature>
<evidence type="ECO:0000313" key="9">
    <source>
        <dbReference type="EMBL" id="CEM53007.1"/>
    </source>
</evidence>
<dbReference type="CDD" id="cd00077">
    <property type="entry name" value="HDc"/>
    <property type="match status" value="1"/>
</dbReference>
<feature type="region of interest" description="Disordered" evidence="6">
    <location>
        <begin position="277"/>
        <end position="353"/>
    </location>
</feature>
<feature type="binding site" evidence="5">
    <location>
        <position position="534"/>
    </location>
    <ligand>
        <name>Zn(2+)</name>
        <dbReference type="ChEBI" id="CHEBI:29105"/>
        <label>2</label>
    </ligand>
</feature>
<proteinExistence type="predicted"/>
<keyword evidence="7" id="KW-0812">Transmembrane</keyword>
<feature type="compositionally biased region" description="Basic residues" evidence="6">
    <location>
        <begin position="232"/>
        <end position="243"/>
    </location>
</feature>
<evidence type="ECO:0000256" key="2">
    <source>
        <dbReference type="ARBA" id="ARBA00022801"/>
    </source>
</evidence>
<feature type="compositionally biased region" description="Basic and acidic residues" evidence="6">
    <location>
        <begin position="247"/>
        <end position="257"/>
    </location>
</feature>
<dbReference type="AlphaFoldDB" id="A0A0G4I7H8"/>
<gene>
    <name evidence="9" type="ORF">Cvel_1933</name>
</gene>
<dbReference type="GO" id="GO:0046872">
    <property type="term" value="F:metal ion binding"/>
    <property type="evidence" value="ECO:0007669"/>
    <property type="project" value="UniProtKB-KW"/>
</dbReference>
<feature type="region of interest" description="Disordered" evidence="6">
    <location>
        <begin position="634"/>
        <end position="657"/>
    </location>
</feature>
<feature type="region of interest" description="Disordered" evidence="6">
    <location>
        <begin position="216"/>
        <end position="257"/>
    </location>
</feature>
<dbReference type="VEuPathDB" id="CryptoDB:Cvel_1933"/>
<feature type="binding site" evidence="4">
    <location>
        <begin position="493"/>
        <end position="497"/>
    </location>
    <ligand>
        <name>AMP</name>
        <dbReference type="ChEBI" id="CHEBI:456215"/>
    </ligand>
</feature>
<dbReference type="InterPro" id="IPR002073">
    <property type="entry name" value="PDEase_catalytic_dom"/>
</dbReference>
<sequence length="851" mass="94139">MALLVGSGEAALASELFLIGGGPVAAFLLILAASGGLCTSEKTAFVGGFVFCFAAEIGARLVFPSRLGHEGAAGGGFVGPSAALILTSFQEGAADKCSADGYAGVARTSNLSGLERSASMETSVPQQTKGLVRLLSQLSASPAGAETSHLVGQIENQVDILARRESSVQMRRSSQICVPSQRHQQNWLRWGMEAVETEEEVGKEQQRMTEEMRDFISRWRAGGEPQRDYRQRSRRTSRSRTRSRLPGPERLRLQKSLTKDFDDVKSVLRGSQTAAVLSPSSVLSPNVRSPKASCASSPVPSYMQARARRKGTGAKGFTAYREWVKSRKAKSPDNTEEDDSDTSPEKQKSLDRMLTEKDRDNTEFCLNPKMISSPLQIRRRDKKRTEKCFSIEAVEHSPDDEEIKIRTGFTEAMMLEELALVLSLPVEELVGTPLLDVFDLDSCSGGKPLACVATAADAKYRFTSRLSIEEKAFFKFAAAVESGYRKEPEIPFHNSMHAAEVANCMAGLLDDSGASEKAPALDLFACFVAAMGHDIVHPGKNNAWQINTQSRLAVRYNDQSVLEHFHASALWEVLSAHKGIYSGLRKDEIRRLRHILCSLILATDLKFTFDFLRRLESHAKRDLSRKNSQAWVGLEEPQAAGEGEGDKEKTRTGLPPKFWTTHSETREALLTGFMKVSDLSHTVKPFELHFEWSIRVYEEFHAQGDAERKAGLPISLLCGRTKFVLEKDQLGFLNFLVFPILSAIGDVLQNSEFDEEYKEKVQDNITVWEAMKRAREKDEARLKRIEAKAARGDGPGSGGGTVKAEAEEEEDDEDEVEEERAALHWDLDTQDPLRGLTRKKTARSTAKSPLG</sequence>
<evidence type="ECO:0000256" key="1">
    <source>
        <dbReference type="ARBA" id="ARBA00022723"/>
    </source>
</evidence>
<dbReference type="InterPro" id="IPR003607">
    <property type="entry name" value="HD/PDEase_dom"/>
</dbReference>
<reference evidence="9" key="1">
    <citation type="submission" date="2014-11" db="EMBL/GenBank/DDBJ databases">
        <authorList>
            <person name="Otto D Thomas"/>
            <person name="Naeem Raeece"/>
        </authorList>
    </citation>
    <scope>NUCLEOTIDE SEQUENCE</scope>
</reference>
<keyword evidence="2" id="KW-0378">Hydrolase</keyword>
<feature type="binding site" evidence="5">
    <location>
        <position position="497"/>
    </location>
    <ligand>
        <name>Zn(2+)</name>
        <dbReference type="ChEBI" id="CHEBI:29105"/>
        <label>1</label>
    </ligand>
</feature>
<feature type="compositionally biased region" description="Basic and acidic residues" evidence="6">
    <location>
        <begin position="322"/>
        <end position="333"/>
    </location>
</feature>
<feature type="binding site" evidence="4">
    <location>
        <position position="678"/>
    </location>
    <ligand>
        <name>AMP</name>
        <dbReference type="ChEBI" id="CHEBI:456215"/>
    </ligand>
</feature>
<keyword evidence="7" id="KW-0472">Membrane</keyword>
<dbReference type="PRINTS" id="PR00387">
    <property type="entry name" value="PDIESTERASE1"/>
</dbReference>
<dbReference type="PROSITE" id="PS51845">
    <property type="entry name" value="PDEASE_I_2"/>
    <property type="match status" value="1"/>
</dbReference>
<feature type="compositionally biased region" description="Basic and acidic residues" evidence="6">
    <location>
        <begin position="343"/>
        <end position="353"/>
    </location>
</feature>
<dbReference type="PANTHER" id="PTHR11347">
    <property type="entry name" value="CYCLIC NUCLEOTIDE PHOSPHODIESTERASE"/>
    <property type="match status" value="1"/>
</dbReference>
<keyword evidence="7" id="KW-1133">Transmembrane helix</keyword>
<keyword evidence="1 5" id="KW-0479">Metal-binding</keyword>
<evidence type="ECO:0000256" key="7">
    <source>
        <dbReference type="SAM" id="Phobius"/>
    </source>
</evidence>
<feature type="domain" description="PDEase" evidence="8">
    <location>
        <begin position="410"/>
        <end position="775"/>
    </location>
</feature>
<feature type="transmembrane region" description="Helical" evidence="7">
    <location>
        <begin position="12"/>
        <end position="32"/>
    </location>
</feature>
<feature type="active site" description="Proton donor" evidence="3">
    <location>
        <position position="493"/>
    </location>
</feature>
<evidence type="ECO:0000259" key="8">
    <source>
        <dbReference type="PROSITE" id="PS51845"/>
    </source>
</evidence>
<evidence type="ECO:0000256" key="6">
    <source>
        <dbReference type="SAM" id="MobiDB-lite"/>
    </source>
</evidence>
<feature type="binding site" evidence="5">
    <location>
        <position position="678"/>
    </location>
    <ligand>
        <name>Zn(2+)</name>
        <dbReference type="ChEBI" id="CHEBI:29105"/>
        <label>1</label>
    </ligand>
</feature>